<dbReference type="InterPro" id="IPR038050">
    <property type="entry name" value="Neuro_actylchol_rec"/>
</dbReference>
<dbReference type="CDD" id="cd18997">
    <property type="entry name" value="LGIC_ECD_nAChR"/>
    <property type="match status" value="1"/>
</dbReference>
<feature type="transmembrane region" description="Helical" evidence="14">
    <location>
        <begin position="302"/>
        <end position="323"/>
    </location>
</feature>
<gene>
    <name evidence="18" type="primary">RvY_15284-1</name>
    <name evidence="18" type="synonym">RvY_15284.1</name>
    <name evidence="18" type="ORF">RvY_15284</name>
</gene>
<protein>
    <recommendedName>
        <fullName evidence="20">Neurotransmitter-gated ion-channel ligand-binding domain-containing protein</fullName>
    </recommendedName>
</protein>
<comment type="subcellular location">
    <subcellularLocation>
        <location evidence="13">Synaptic cell membrane</location>
        <topology evidence="13">Multi-pass membrane protein</topology>
    </subcellularLocation>
</comment>
<evidence type="ECO:0000256" key="9">
    <source>
        <dbReference type="ARBA" id="ARBA00023170"/>
    </source>
</evidence>
<dbReference type="InterPro" id="IPR036734">
    <property type="entry name" value="Neur_chan_lig-bd_sf"/>
</dbReference>
<feature type="signal peptide" evidence="15">
    <location>
        <begin position="1"/>
        <end position="25"/>
    </location>
</feature>
<dbReference type="Gene3D" id="2.70.170.10">
    <property type="entry name" value="Neurotransmitter-gated ion-channel ligand-binding domain"/>
    <property type="match status" value="1"/>
</dbReference>
<keyword evidence="15" id="KW-0732">Signal</keyword>
<evidence type="ECO:0000256" key="4">
    <source>
        <dbReference type="ARBA" id="ARBA00022989"/>
    </source>
</evidence>
<evidence type="ECO:0000256" key="13">
    <source>
        <dbReference type="ARBA" id="ARBA00034099"/>
    </source>
</evidence>
<evidence type="ECO:0000256" key="6">
    <source>
        <dbReference type="ARBA" id="ARBA00023065"/>
    </source>
</evidence>
<evidence type="ECO:0000256" key="8">
    <source>
        <dbReference type="ARBA" id="ARBA00023157"/>
    </source>
</evidence>
<dbReference type="SUPFAM" id="SSF63712">
    <property type="entry name" value="Nicotinic receptor ligand binding domain-like"/>
    <property type="match status" value="1"/>
</dbReference>
<evidence type="ECO:0000259" key="17">
    <source>
        <dbReference type="Pfam" id="PF02932"/>
    </source>
</evidence>
<evidence type="ECO:0000313" key="19">
    <source>
        <dbReference type="Proteomes" id="UP000186922"/>
    </source>
</evidence>
<keyword evidence="8" id="KW-1015">Disulfide bond</keyword>
<keyword evidence="3 14" id="KW-0812">Transmembrane</keyword>
<dbReference type="Pfam" id="PF02931">
    <property type="entry name" value="Neur_chan_LBD"/>
    <property type="match status" value="1"/>
</dbReference>
<accession>A0A1D1VUB9</accession>
<dbReference type="PRINTS" id="PR00252">
    <property type="entry name" value="NRIONCHANNEL"/>
</dbReference>
<dbReference type="Proteomes" id="UP000186922">
    <property type="component" value="Unassembled WGS sequence"/>
</dbReference>
<name>A0A1D1VUB9_RAMVA</name>
<dbReference type="InterPro" id="IPR006202">
    <property type="entry name" value="Neur_chan_lig-bd"/>
</dbReference>
<dbReference type="FunFam" id="2.70.170.10:FF:000028">
    <property type="entry name" value="AcetylCholine Receptor"/>
    <property type="match status" value="1"/>
</dbReference>
<comment type="caution">
    <text evidence="18">The sequence shown here is derived from an EMBL/GenBank/DDBJ whole genome shotgun (WGS) entry which is preliminary data.</text>
</comment>
<dbReference type="InterPro" id="IPR006029">
    <property type="entry name" value="Neurotrans-gated_channel_TM"/>
</dbReference>
<feature type="transmembrane region" description="Helical" evidence="14">
    <location>
        <begin position="508"/>
        <end position="532"/>
    </location>
</feature>
<sequence>MWTSAGRCIIFLALLLLEKTGFVRASAGIDDQQRLVKDLFQGYNKLIRPGKGLDDRTTVIFAINLGVIIFLNDQHQVLKINGYIDLRWNDERLQFDQAQYGGNISTLRMPPGKVWLPEVALVSTTDGKYDSSYKSNLLISPDGSIQWVPPFIYKSSCYINPRFFPFDEQVCKMYFRSLTYNSDEVSLVLGSESFEIKDYRNQTSGTWDLIGAPIFTRKANISGVMRDYVECHLRLRRKSLFYVITILLPCVLICFLTCFVFLLPSRGKTNVCLSILFAIVVFLLLMSDILPAADTLPLLSEFLFFSFCMNILSAFFTVLSMNINYRGPNTHVMPDWMKVIFLRFLPAVLCIQRPKRHPPKARIRRDRSFPPREQYSGPVALYHNPQCTQPIPEVRIEEEQGLIANHKSMAEPFRQNRRSSPILQLRLTPVQTKRMMNKATSPIIVSQRSLDSIISREVEMFAEILADIPGYNDALKAVAYIAANMERKTDKGEVSDDWKFMSQVLDRLLLWIFFIVSSAGSMGIILNSPFLFDYTPSLTDIK</sequence>
<organism evidence="18 19">
    <name type="scientific">Ramazzottius varieornatus</name>
    <name type="common">Water bear</name>
    <name type="synonym">Tardigrade</name>
    <dbReference type="NCBI Taxonomy" id="947166"/>
    <lineage>
        <taxon>Eukaryota</taxon>
        <taxon>Metazoa</taxon>
        <taxon>Ecdysozoa</taxon>
        <taxon>Tardigrada</taxon>
        <taxon>Eutardigrada</taxon>
        <taxon>Parachela</taxon>
        <taxon>Hypsibioidea</taxon>
        <taxon>Ramazzottiidae</taxon>
        <taxon>Ramazzottius</taxon>
    </lineage>
</organism>
<feature type="domain" description="Neurotransmitter-gated ion-channel ligand-binding" evidence="16">
    <location>
        <begin position="32"/>
        <end position="238"/>
    </location>
</feature>
<feature type="transmembrane region" description="Helical" evidence="14">
    <location>
        <begin position="240"/>
        <end position="263"/>
    </location>
</feature>
<evidence type="ECO:0000256" key="1">
    <source>
        <dbReference type="ARBA" id="ARBA00022448"/>
    </source>
</evidence>
<evidence type="ECO:0000256" key="3">
    <source>
        <dbReference type="ARBA" id="ARBA00022692"/>
    </source>
</evidence>
<feature type="transmembrane region" description="Helical" evidence="14">
    <location>
        <begin position="270"/>
        <end position="290"/>
    </location>
</feature>
<dbReference type="SUPFAM" id="SSF90112">
    <property type="entry name" value="Neurotransmitter-gated ion-channel transmembrane pore"/>
    <property type="match status" value="1"/>
</dbReference>
<evidence type="ECO:0000259" key="16">
    <source>
        <dbReference type="Pfam" id="PF02931"/>
    </source>
</evidence>
<evidence type="ECO:0000256" key="2">
    <source>
        <dbReference type="ARBA" id="ARBA00022475"/>
    </source>
</evidence>
<dbReference type="GO" id="GO:0045211">
    <property type="term" value="C:postsynaptic membrane"/>
    <property type="evidence" value="ECO:0007669"/>
    <property type="project" value="InterPro"/>
</dbReference>
<dbReference type="OrthoDB" id="10045601at2759"/>
<dbReference type="InterPro" id="IPR006201">
    <property type="entry name" value="Neur_channel"/>
</dbReference>
<feature type="domain" description="Neurotransmitter-gated ion-channel transmembrane" evidence="17">
    <location>
        <begin position="246"/>
        <end position="524"/>
    </location>
</feature>
<keyword evidence="7 14" id="KW-0472">Membrane</keyword>
<dbReference type="InterPro" id="IPR002394">
    <property type="entry name" value="Nicotinic_acetylcholine_rcpt"/>
</dbReference>
<keyword evidence="4 14" id="KW-1133">Transmembrane helix</keyword>
<dbReference type="EMBL" id="BDGG01000011">
    <property type="protein sequence ID" value="GAV05105.1"/>
    <property type="molecule type" value="Genomic_DNA"/>
</dbReference>
<dbReference type="GO" id="GO:0022848">
    <property type="term" value="F:acetylcholine-gated monoatomic cation-selective channel activity"/>
    <property type="evidence" value="ECO:0007669"/>
    <property type="project" value="InterPro"/>
</dbReference>
<evidence type="ECO:0000256" key="5">
    <source>
        <dbReference type="ARBA" id="ARBA00023018"/>
    </source>
</evidence>
<keyword evidence="9" id="KW-0675">Receptor</keyword>
<keyword evidence="5" id="KW-0770">Synapse</keyword>
<proteinExistence type="predicted"/>
<dbReference type="Gene3D" id="1.20.58.390">
    <property type="entry name" value="Neurotransmitter-gated ion-channel transmembrane domain"/>
    <property type="match status" value="2"/>
</dbReference>
<keyword evidence="6" id="KW-0406">Ion transport</keyword>
<keyword evidence="1" id="KW-0813">Transport</keyword>
<dbReference type="AlphaFoldDB" id="A0A1D1VUB9"/>
<dbReference type="PANTHER" id="PTHR18945">
    <property type="entry name" value="NEUROTRANSMITTER GATED ION CHANNEL"/>
    <property type="match status" value="1"/>
</dbReference>
<evidence type="ECO:0000256" key="14">
    <source>
        <dbReference type="SAM" id="Phobius"/>
    </source>
</evidence>
<dbReference type="PRINTS" id="PR00254">
    <property type="entry name" value="NICOTINICR"/>
</dbReference>
<evidence type="ECO:0000313" key="18">
    <source>
        <dbReference type="EMBL" id="GAV05105.1"/>
    </source>
</evidence>
<dbReference type="Pfam" id="PF02932">
    <property type="entry name" value="Neur_chan_memb"/>
    <property type="match status" value="1"/>
</dbReference>
<dbReference type="GO" id="GO:0004888">
    <property type="term" value="F:transmembrane signaling receptor activity"/>
    <property type="evidence" value="ECO:0007669"/>
    <property type="project" value="InterPro"/>
</dbReference>
<keyword evidence="2" id="KW-1003">Cell membrane</keyword>
<keyword evidence="11" id="KW-1071">Ligand-gated ion channel</keyword>
<evidence type="ECO:0000256" key="10">
    <source>
        <dbReference type="ARBA" id="ARBA00023180"/>
    </source>
</evidence>
<dbReference type="InterPro" id="IPR036719">
    <property type="entry name" value="Neuro-gated_channel_TM_sf"/>
</dbReference>
<feature type="chain" id="PRO_5008898858" description="Neurotransmitter-gated ion-channel ligand-binding domain-containing protein" evidence="15">
    <location>
        <begin position="26"/>
        <end position="542"/>
    </location>
</feature>
<evidence type="ECO:0000256" key="15">
    <source>
        <dbReference type="SAM" id="SignalP"/>
    </source>
</evidence>
<evidence type="ECO:0008006" key="20">
    <source>
        <dbReference type="Google" id="ProtNLM"/>
    </source>
</evidence>
<evidence type="ECO:0000256" key="12">
    <source>
        <dbReference type="ARBA" id="ARBA00023303"/>
    </source>
</evidence>
<keyword evidence="10" id="KW-0325">Glycoprotein</keyword>
<reference evidence="18 19" key="1">
    <citation type="journal article" date="2016" name="Nat. Commun.">
        <title>Extremotolerant tardigrade genome and improved radiotolerance of human cultured cells by tardigrade-unique protein.</title>
        <authorList>
            <person name="Hashimoto T."/>
            <person name="Horikawa D.D."/>
            <person name="Saito Y."/>
            <person name="Kuwahara H."/>
            <person name="Kozuka-Hata H."/>
            <person name="Shin-I T."/>
            <person name="Minakuchi Y."/>
            <person name="Ohishi K."/>
            <person name="Motoyama A."/>
            <person name="Aizu T."/>
            <person name="Enomoto A."/>
            <person name="Kondo K."/>
            <person name="Tanaka S."/>
            <person name="Hara Y."/>
            <person name="Koshikawa S."/>
            <person name="Sagara H."/>
            <person name="Miura T."/>
            <person name="Yokobori S."/>
            <person name="Miyagawa K."/>
            <person name="Suzuki Y."/>
            <person name="Kubo T."/>
            <person name="Oyama M."/>
            <person name="Kohara Y."/>
            <person name="Fujiyama A."/>
            <person name="Arakawa K."/>
            <person name="Katayama T."/>
            <person name="Toyoda A."/>
            <person name="Kunieda T."/>
        </authorList>
    </citation>
    <scope>NUCLEOTIDE SEQUENCE [LARGE SCALE GENOMIC DNA]</scope>
    <source>
        <strain evidence="18 19">YOKOZUNA-1</strain>
    </source>
</reference>
<dbReference type="CDD" id="cd19064">
    <property type="entry name" value="LGIC_TM_nAChR"/>
    <property type="match status" value="1"/>
</dbReference>
<keyword evidence="19" id="KW-1185">Reference proteome</keyword>
<evidence type="ECO:0000256" key="7">
    <source>
        <dbReference type="ARBA" id="ARBA00023136"/>
    </source>
</evidence>
<evidence type="ECO:0000256" key="11">
    <source>
        <dbReference type="ARBA" id="ARBA00023286"/>
    </source>
</evidence>
<dbReference type="STRING" id="947166.A0A1D1VUB9"/>
<keyword evidence="12" id="KW-0407">Ion channel</keyword>